<organism evidence="1 2">
    <name type="scientific">Strongyloides venezuelensis</name>
    <name type="common">Threadworm</name>
    <dbReference type="NCBI Taxonomy" id="75913"/>
    <lineage>
        <taxon>Eukaryota</taxon>
        <taxon>Metazoa</taxon>
        <taxon>Ecdysozoa</taxon>
        <taxon>Nematoda</taxon>
        <taxon>Chromadorea</taxon>
        <taxon>Rhabditida</taxon>
        <taxon>Tylenchina</taxon>
        <taxon>Panagrolaimomorpha</taxon>
        <taxon>Strongyloidoidea</taxon>
        <taxon>Strongyloididae</taxon>
        <taxon>Strongyloides</taxon>
    </lineage>
</organism>
<dbReference type="AlphaFoldDB" id="A0A0K0FCW1"/>
<name>A0A0K0FCW1_STRVS</name>
<dbReference type="WBParaSite" id="SVE_0667900.1">
    <property type="protein sequence ID" value="SVE_0667900.1"/>
    <property type="gene ID" value="SVE_0667900"/>
</dbReference>
<dbReference type="Proteomes" id="UP000035680">
    <property type="component" value="Unassembled WGS sequence"/>
</dbReference>
<accession>A0A0K0FCW1</accession>
<sequence length="106" mass="12444">MKSQQKLRIRFYIELMRSVDLVLMQTILSLQNQNQKARFEAGVIFVISSLMMFKRLLKDPSNQMPQKHATQLEGLQRKIEKPIVDLTIEYDVEIGDSKNVLTRIQH</sequence>
<protein>
    <submittedName>
        <fullName evidence="2">Transposase</fullName>
    </submittedName>
</protein>
<reference evidence="1" key="1">
    <citation type="submission" date="2014-07" db="EMBL/GenBank/DDBJ databases">
        <authorList>
            <person name="Martin A.A"/>
            <person name="De Silva N."/>
        </authorList>
    </citation>
    <scope>NUCLEOTIDE SEQUENCE</scope>
</reference>
<keyword evidence="1" id="KW-1185">Reference proteome</keyword>
<evidence type="ECO:0000313" key="1">
    <source>
        <dbReference type="Proteomes" id="UP000035680"/>
    </source>
</evidence>
<reference evidence="2" key="2">
    <citation type="submission" date="2015-08" db="UniProtKB">
        <authorList>
            <consortium name="WormBaseParasite"/>
        </authorList>
    </citation>
    <scope>IDENTIFICATION</scope>
</reference>
<proteinExistence type="predicted"/>
<evidence type="ECO:0000313" key="2">
    <source>
        <dbReference type="WBParaSite" id="SVE_0667900.1"/>
    </source>
</evidence>